<accession>A0A2P2JKT0</accession>
<sequence>MMEAIPRMLMQIRKSCSTLGLISNDFKRDVLQTIKLYLRNHLSWSTLFPNNNCHLQITPFFIRIQLQPISFHKGKIGFRIKTDTSKEASQQFIILFALTSRM</sequence>
<protein>
    <submittedName>
        <fullName evidence="1">Uncharacterized protein</fullName>
    </submittedName>
</protein>
<name>A0A2P2JKT0_RHIMU</name>
<organism evidence="1">
    <name type="scientific">Rhizophora mucronata</name>
    <name type="common">Asiatic mangrove</name>
    <dbReference type="NCBI Taxonomy" id="61149"/>
    <lineage>
        <taxon>Eukaryota</taxon>
        <taxon>Viridiplantae</taxon>
        <taxon>Streptophyta</taxon>
        <taxon>Embryophyta</taxon>
        <taxon>Tracheophyta</taxon>
        <taxon>Spermatophyta</taxon>
        <taxon>Magnoliopsida</taxon>
        <taxon>eudicotyledons</taxon>
        <taxon>Gunneridae</taxon>
        <taxon>Pentapetalae</taxon>
        <taxon>rosids</taxon>
        <taxon>fabids</taxon>
        <taxon>Malpighiales</taxon>
        <taxon>Rhizophoraceae</taxon>
        <taxon>Rhizophora</taxon>
    </lineage>
</organism>
<proteinExistence type="predicted"/>
<dbReference type="EMBL" id="GGEC01013604">
    <property type="protein sequence ID" value="MBW94087.1"/>
    <property type="molecule type" value="Transcribed_RNA"/>
</dbReference>
<reference evidence="1" key="1">
    <citation type="submission" date="2018-02" db="EMBL/GenBank/DDBJ databases">
        <title>Rhizophora mucronata_Transcriptome.</title>
        <authorList>
            <person name="Meera S.P."/>
            <person name="Sreeshan A."/>
            <person name="Augustine A."/>
        </authorList>
    </citation>
    <scope>NUCLEOTIDE SEQUENCE</scope>
    <source>
        <tissue evidence="1">Leaf</tissue>
    </source>
</reference>
<evidence type="ECO:0000313" key="1">
    <source>
        <dbReference type="EMBL" id="MBW94087.1"/>
    </source>
</evidence>
<dbReference type="AlphaFoldDB" id="A0A2P2JKT0"/>